<evidence type="ECO:0000256" key="2">
    <source>
        <dbReference type="ARBA" id="ARBA00022448"/>
    </source>
</evidence>
<evidence type="ECO:0000313" key="7">
    <source>
        <dbReference type="Proteomes" id="UP001198182"/>
    </source>
</evidence>
<dbReference type="Proteomes" id="UP001198182">
    <property type="component" value="Unassembled WGS sequence"/>
</dbReference>
<dbReference type="SUPFAM" id="SSF52540">
    <property type="entry name" value="P-loop containing nucleoside triphosphate hydrolases"/>
    <property type="match status" value="1"/>
</dbReference>
<organism evidence="6 7">
    <name type="scientific">Hominifimenecus microfluidus</name>
    <dbReference type="NCBI Taxonomy" id="2885348"/>
    <lineage>
        <taxon>Bacteria</taxon>
        <taxon>Bacillati</taxon>
        <taxon>Bacillota</taxon>
        <taxon>Clostridia</taxon>
        <taxon>Lachnospirales</taxon>
        <taxon>Lachnospiraceae</taxon>
        <taxon>Hominifimenecus</taxon>
    </lineage>
</organism>
<dbReference type="InterPro" id="IPR003593">
    <property type="entry name" value="AAA+_ATPase"/>
</dbReference>
<evidence type="ECO:0000313" key="6">
    <source>
        <dbReference type="EMBL" id="MCC2232434.1"/>
    </source>
</evidence>
<dbReference type="GO" id="GO:0005524">
    <property type="term" value="F:ATP binding"/>
    <property type="evidence" value="ECO:0007669"/>
    <property type="project" value="UniProtKB-KW"/>
</dbReference>
<dbReference type="AlphaFoldDB" id="A0AAE3JFQ5"/>
<protein>
    <submittedName>
        <fullName evidence="6">ABC transporter ATP-binding protein</fullName>
    </submittedName>
</protein>
<keyword evidence="3" id="KW-0547">Nucleotide-binding</keyword>
<dbReference type="GO" id="GO:0016887">
    <property type="term" value="F:ATP hydrolysis activity"/>
    <property type="evidence" value="ECO:0007669"/>
    <property type="project" value="InterPro"/>
</dbReference>
<keyword evidence="4 6" id="KW-0067">ATP-binding</keyword>
<evidence type="ECO:0000256" key="3">
    <source>
        <dbReference type="ARBA" id="ARBA00022741"/>
    </source>
</evidence>
<feature type="domain" description="ABC transporter" evidence="5">
    <location>
        <begin position="2"/>
        <end position="230"/>
    </location>
</feature>
<dbReference type="SMART" id="SM00382">
    <property type="entry name" value="AAA"/>
    <property type="match status" value="1"/>
</dbReference>
<keyword evidence="7" id="KW-1185">Reference proteome</keyword>
<evidence type="ECO:0000256" key="1">
    <source>
        <dbReference type="ARBA" id="ARBA00005417"/>
    </source>
</evidence>
<dbReference type="InterPro" id="IPR027417">
    <property type="entry name" value="P-loop_NTPase"/>
</dbReference>
<dbReference type="EMBL" id="JAJEQR010000067">
    <property type="protein sequence ID" value="MCC2232434.1"/>
    <property type="molecule type" value="Genomic_DNA"/>
</dbReference>
<evidence type="ECO:0000256" key="4">
    <source>
        <dbReference type="ARBA" id="ARBA00022840"/>
    </source>
</evidence>
<dbReference type="RefSeq" id="WP_308454840.1">
    <property type="nucleotide sequence ID" value="NZ_JAJEQR010000067.1"/>
</dbReference>
<evidence type="ECO:0000259" key="5">
    <source>
        <dbReference type="PROSITE" id="PS50893"/>
    </source>
</evidence>
<dbReference type="PROSITE" id="PS50893">
    <property type="entry name" value="ABC_TRANSPORTER_2"/>
    <property type="match status" value="1"/>
</dbReference>
<sequence>MIEVKNLVKKYGNKTVLDHVSFEVKEGEILGFLGPNGAGKSTTMNIITGNLSATEGTASIDGFEILESPLEAKKRLGYLPELPPLYPDMTTDEYLKFVYRLKKCKLPRKEHLQEVCRAAQIEDVRKRVIKNLSKGYRQRIGIAQALIGAPEVLILDEPTVGLDPKQMIEIRNLIQSLGKSHTVILSSHILSEIQAVCDRVVVINQGKLIADDTPENLSKRLGGDRLRICVEGPEPEVHLALTQLEHVKTVTALPCRKDSCCEFELEAKDQCDIRRETAALLKSSPWLLLEITGSDLSLENIFLKLTDREGNRKGEGKK</sequence>
<proteinExistence type="inferred from homology"/>
<reference evidence="6" key="1">
    <citation type="submission" date="2021-10" db="EMBL/GenBank/DDBJ databases">
        <title>Anaerobic single-cell dispensing facilitates the cultivation of human gut bacteria.</title>
        <authorList>
            <person name="Afrizal A."/>
        </authorList>
    </citation>
    <scope>NUCLEOTIDE SEQUENCE</scope>
    <source>
        <strain evidence="6">CLA-AA-H215</strain>
    </source>
</reference>
<keyword evidence="2" id="KW-0813">Transport</keyword>
<dbReference type="CDD" id="cd03230">
    <property type="entry name" value="ABC_DR_subfamily_A"/>
    <property type="match status" value="1"/>
</dbReference>
<comment type="similarity">
    <text evidence="1">Belongs to the ABC transporter superfamily.</text>
</comment>
<dbReference type="InterPro" id="IPR003439">
    <property type="entry name" value="ABC_transporter-like_ATP-bd"/>
</dbReference>
<accession>A0AAE3JFQ5</accession>
<dbReference type="PANTHER" id="PTHR43335:SF4">
    <property type="entry name" value="ABC TRANSPORTER, ATP-BINDING PROTEIN"/>
    <property type="match status" value="1"/>
</dbReference>
<gene>
    <name evidence="6" type="ORF">LKD81_15805</name>
</gene>
<dbReference type="Gene3D" id="3.40.50.300">
    <property type="entry name" value="P-loop containing nucleotide triphosphate hydrolases"/>
    <property type="match status" value="1"/>
</dbReference>
<name>A0AAE3JFQ5_9FIRM</name>
<comment type="caution">
    <text evidence="6">The sequence shown here is derived from an EMBL/GenBank/DDBJ whole genome shotgun (WGS) entry which is preliminary data.</text>
</comment>
<dbReference type="Pfam" id="PF00005">
    <property type="entry name" value="ABC_tran"/>
    <property type="match status" value="1"/>
</dbReference>
<dbReference type="PANTHER" id="PTHR43335">
    <property type="entry name" value="ABC TRANSPORTER, ATP-BINDING PROTEIN"/>
    <property type="match status" value="1"/>
</dbReference>